<dbReference type="RefSeq" id="WP_146229903.1">
    <property type="nucleotide sequence ID" value="NZ_QKLU01000012.1"/>
</dbReference>
<gene>
    <name evidence="1" type="ORF">B0O44_11276</name>
</gene>
<comment type="caution">
    <text evidence="1">The sequence shown here is derived from an EMBL/GenBank/DDBJ whole genome shotgun (WGS) entry which is preliminary data.</text>
</comment>
<accession>A0A318U8Z8</accession>
<keyword evidence="2" id="KW-1185">Reference proteome</keyword>
<dbReference type="EMBL" id="QKLU01000012">
    <property type="protein sequence ID" value="PYF68489.1"/>
    <property type="molecule type" value="Genomic_DNA"/>
</dbReference>
<dbReference type="Proteomes" id="UP000248198">
    <property type="component" value="Unassembled WGS sequence"/>
</dbReference>
<organism evidence="1 2">
    <name type="scientific">Pedobacter nutrimenti</name>
    <dbReference type="NCBI Taxonomy" id="1241337"/>
    <lineage>
        <taxon>Bacteria</taxon>
        <taxon>Pseudomonadati</taxon>
        <taxon>Bacteroidota</taxon>
        <taxon>Sphingobacteriia</taxon>
        <taxon>Sphingobacteriales</taxon>
        <taxon>Sphingobacteriaceae</taxon>
        <taxon>Pedobacter</taxon>
    </lineage>
</organism>
<proteinExistence type="predicted"/>
<dbReference type="AlphaFoldDB" id="A0A318U8Z8"/>
<sequence>MKLYQIPVGSFFVIDGDKQLYKMLFNQPDGVSYYPCGISGQRIGDDIDIVFDNILFNSQCSPAAPIFQ</sequence>
<reference evidence="1 2" key="1">
    <citation type="submission" date="2018-06" db="EMBL/GenBank/DDBJ databases">
        <title>Genomic Encyclopedia of Archaeal and Bacterial Type Strains, Phase II (KMG-II): from individual species to whole genera.</title>
        <authorList>
            <person name="Goeker M."/>
        </authorList>
    </citation>
    <scope>NUCLEOTIDE SEQUENCE [LARGE SCALE GENOMIC DNA]</scope>
    <source>
        <strain evidence="1 2">DSM 27372</strain>
    </source>
</reference>
<protein>
    <submittedName>
        <fullName evidence="1">Uncharacterized protein</fullName>
    </submittedName>
</protein>
<evidence type="ECO:0000313" key="1">
    <source>
        <dbReference type="EMBL" id="PYF68489.1"/>
    </source>
</evidence>
<name>A0A318U8Z8_9SPHI</name>
<evidence type="ECO:0000313" key="2">
    <source>
        <dbReference type="Proteomes" id="UP000248198"/>
    </source>
</evidence>